<reference evidence="5" key="1">
    <citation type="journal article" date="2005" name="Environ. Microbiol.">
        <title>Genetic and functional properties of uncultivated thermophilic crenarchaeotes from a subsurface gold mine as revealed by analysis of genome fragments.</title>
        <authorList>
            <person name="Nunoura T."/>
            <person name="Hirayama H."/>
            <person name="Takami H."/>
            <person name="Oida H."/>
            <person name="Nishi S."/>
            <person name="Shimamura S."/>
            <person name="Suzuki Y."/>
            <person name="Inagaki F."/>
            <person name="Takai K."/>
            <person name="Nealson K.H."/>
            <person name="Horikoshi K."/>
        </authorList>
    </citation>
    <scope>NUCLEOTIDE SEQUENCE</scope>
</reference>
<dbReference type="Pfam" id="PF00271">
    <property type="entry name" value="Helicase_C"/>
    <property type="match status" value="1"/>
</dbReference>
<reference evidence="5" key="2">
    <citation type="journal article" date="2012" name="PLoS ONE">
        <title>A Deeply Branching Thermophilic Bacterium with an Ancient Acetyl-CoA Pathway Dominates a Subsurface Ecosystem.</title>
        <authorList>
            <person name="Takami H."/>
            <person name="Noguchi H."/>
            <person name="Takaki Y."/>
            <person name="Uchiyama I."/>
            <person name="Toyoda A."/>
            <person name="Nishi S."/>
            <person name="Chee G.-J."/>
            <person name="Arai W."/>
            <person name="Nunoura T."/>
            <person name="Itoh T."/>
            <person name="Hattori M."/>
            <person name="Takai K."/>
        </authorList>
    </citation>
    <scope>NUCLEOTIDE SEQUENCE</scope>
</reference>
<accession>H5SDS1</accession>
<dbReference type="GO" id="GO:0005524">
    <property type="term" value="F:ATP binding"/>
    <property type="evidence" value="ECO:0007669"/>
    <property type="project" value="UniProtKB-KW"/>
</dbReference>
<name>H5SDS1_9ZZZZ</name>
<evidence type="ECO:0000313" key="5">
    <source>
        <dbReference type="EMBL" id="BAL54307.1"/>
    </source>
</evidence>
<evidence type="ECO:0000256" key="1">
    <source>
        <dbReference type="ARBA" id="ARBA00022741"/>
    </source>
</evidence>
<dbReference type="GO" id="GO:0043138">
    <property type="term" value="F:3'-5' DNA helicase activity"/>
    <property type="evidence" value="ECO:0007669"/>
    <property type="project" value="TreeGrafter"/>
</dbReference>
<dbReference type="PROSITE" id="PS51194">
    <property type="entry name" value="HELICASE_CTER"/>
    <property type="match status" value="1"/>
</dbReference>
<dbReference type="InterPro" id="IPR001650">
    <property type="entry name" value="Helicase_C-like"/>
</dbReference>
<evidence type="ECO:0000259" key="4">
    <source>
        <dbReference type="PROSITE" id="PS51194"/>
    </source>
</evidence>
<dbReference type="PANTHER" id="PTHR47957:SF3">
    <property type="entry name" value="ATP-DEPENDENT HELICASE HRQ1"/>
    <property type="match status" value="1"/>
</dbReference>
<keyword evidence="5" id="KW-0378">Hydrolase</keyword>
<dbReference type="CDD" id="cd18797">
    <property type="entry name" value="SF2_C_Hrq"/>
    <property type="match status" value="1"/>
</dbReference>
<dbReference type="InterPro" id="IPR055227">
    <property type="entry name" value="HRQ1_WHD"/>
</dbReference>
<dbReference type="EMBL" id="AP011684">
    <property type="protein sequence ID" value="BAL54307.1"/>
    <property type="molecule type" value="Genomic_DNA"/>
</dbReference>
<dbReference type="Pfam" id="PF00270">
    <property type="entry name" value="DEAD"/>
    <property type="match status" value="1"/>
</dbReference>
<dbReference type="PROSITE" id="PS51192">
    <property type="entry name" value="HELICASE_ATP_BIND_1"/>
    <property type="match status" value="1"/>
</dbReference>
<gene>
    <name evidence="5" type="ORF">HGMM_F14E02C24</name>
</gene>
<dbReference type="InterPro" id="IPR014001">
    <property type="entry name" value="Helicase_ATP-bd"/>
</dbReference>
<dbReference type="Pfam" id="PF09369">
    <property type="entry name" value="MZB"/>
    <property type="match status" value="1"/>
</dbReference>
<keyword evidence="5" id="KW-0347">Helicase</keyword>
<sequence length="789" mass="87998">MRLAEYLQMFLQNEEVRKRVVHVHLLEATAGRTGTISRPLPEALERALRAQGVGVLYSHQAMALEAARRGENVVVVSGTASGKTLCYNLPVLESVLTNPYTTAFYLFPTKALARDQLEKLNDLGLFPQVRFGVYDGDTPQHERASIRRGAHIVLTNPDMLHVGILPNHSSWASFLRKLRYVVVDEMHAYRGVFGSHVALVLRRLRRLAEFYGAKPQFILTSATVGNPQETAETLTGLPCTLIQEDGAPRPQRYFVLWNPPIIGENFERLSTNVESAAIMTALAETGWSTLVFAKARVTTELILRYAHELAERRAPDLKQRLMSYRAGYTPEQRREIERRLFSGELLGVVSTNALELGVDIGGLDVVVMAGYPGSITSTWQQAGRAGRRDREAMIILVAQNEPLDQYLMRHPEYLFGKPVEQVRLNPTNHPILRAHLCCAAHEKPLEPDDYTLFGDAEICMSAIAELMGEGKLGAREGRWYYFGGGYPAAEVSIRTASGESVIIRESTSGMELGRVEMERAYRTVHPGAIYLHQGESYFIESLDDVQRVATASPVWADYYTEPLVRVELQVLRTRATRQMGKIEAGFGDVRVSEQVIGFRRKHLRSGEVIDMEPLAMPEQSYDTEGAWLAFDMLQFSLAQAETHPHRGGDVLDILALLARDMDRTTLSRSADWVMAMHGAEHALQAVVPLTCGCERMDVGSSFTWLYPAFGRSAIFLYDTSPGGTGISKGAYEQMENLVRMATALVSECACTGGCPSCLHSPQCPVRNDGLDKRWTVRLLQWLQGHLDSR</sequence>
<dbReference type="CDD" id="cd17923">
    <property type="entry name" value="DEXHc_Hrq1-like"/>
    <property type="match status" value="1"/>
</dbReference>
<keyword evidence="1" id="KW-0547">Nucleotide-binding</keyword>
<dbReference type="SUPFAM" id="SSF52540">
    <property type="entry name" value="P-loop containing nucleoside triphosphate hydrolases"/>
    <property type="match status" value="1"/>
</dbReference>
<dbReference type="Gene3D" id="3.40.50.300">
    <property type="entry name" value="P-loop containing nucleotide triphosphate hydrolases"/>
    <property type="match status" value="2"/>
</dbReference>
<dbReference type="InterPro" id="IPR027417">
    <property type="entry name" value="P-loop_NTPase"/>
</dbReference>
<dbReference type="Pfam" id="PF22982">
    <property type="entry name" value="WHD_HRQ1"/>
    <property type="match status" value="1"/>
</dbReference>
<feature type="domain" description="Helicase C-terminal" evidence="4">
    <location>
        <begin position="265"/>
        <end position="430"/>
    </location>
</feature>
<keyword evidence="2" id="KW-0067">ATP-binding</keyword>
<proteinExistence type="predicted"/>
<dbReference type="InterPro" id="IPR011545">
    <property type="entry name" value="DEAD/DEAH_box_helicase_dom"/>
</dbReference>
<feature type="domain" description="Helicase ATP-binding" evidence="3">
    <location>
        <begin position="64"/>
        <end position="242"/>
    </location>
</feature>
<dbReference type="AlphaFoldDB" id="H5SDS1"/>
<protein>
    <submittedName>
        <fullName evidence="5">ATP-dependent RNA helicase, DEAD</fullName>
    </submittedName>
</protein>
<evidence type="ECO:0000256" key="2">
    <source>
        <dbReference type="ARBA" id="ARBA00022840"/>
    </source>
</evidence>
<evidence type="ECO:0000259" key="3">
    <source>
        <dbReference type="PROSITE" id="PS51192"/>
    </source>
</evidence>
<organism evidence="5">
    <name type="scientific">uncultured prokaryote</name>
    <dbReference type="NCBI Taxonomy" id="198431"/>
    <lineage>
        <taxon>unclassified sequences</taxon>
        <taxon>environmental samples</taxon>
    </lineage>
</organism>
<dbReference type="GO" id="GO:0003676">
    <property type="term" value="F:nucleic acid binding"/>
    <property type="evidence" value="ECO:0007669"/>
    <property type="project" value="InterPro"/>
</dbReference>
<dbReference type="GO" id="GO:0036297">
    <property type="term" value="P:interstrand cross-link repair"/>
    <property type="evidence" value="ECO:0007669"/>
    <property type="project" value="TreeGrafter"/>
</dbReference>
<dbReference type="PANTHER" id="PTHR47957">
    <property type="entry name" value="ATP-DEPENDENT HELICASE HRQ1"/>
    <property type="match status" value="1"/>
</dbReference>
<dbReference type="InterPro" id="IPR018973">
    <property type="entry name" value="MZB"/>
</dbReference>
<dbReference type="SMART" id="SM00490">
    <property type="entry name" value="HELICc"/>
    <property type="match status" value="1"/>
</dbReference>
<dbReference type="GO" id="GO:0006289">
    <property type="term" value="P:nucleotide-excision repair"/>
    <property type="evidence" value="ECO:0007669"/>
    <property type="project" value="TreeGrafter"/>
</dbReference>
<dbReference type="SMART" id="SM00487">
    <property type="entry name" value="DEXDc"/>
    <property type="match status" value="1"/>
</dbReference>